<organism evidence="2 3">
    <name type="scientific">Dryococelus australis</name>
    <dbReference type="NCBI Taxonomy" id="614101"/>
    <lineage>
        <taxon>Eukaryota</taxon>
        <taxon>Metazoa</taxon>
        <taxon>Ecdysozoa</taxon>
        <taxon>Arthropoda</taxon>
        <taxon>Hexapoda</taxon>
        <taxon>Insecta</taxon>
        <taxon>Pterygota</taxon>
        <taxon>Neoptera</taxon>
        <taxon>Polyneoptera</taxon>
        <taxon>Phasmatodea</taxon>
        <taxon>Verophasmatodea</taxon>
        <taxon>Anareolatae</taxon>
        <taxon>Phasmatidae</taxon>
        <taxon>Eurycanthinae</taxon>
        <taxon>Dryococelus</taxon>
    </lineage>
</organism>
<comment type="caution">
    <text evidence="2">The sequence shown here is derived from an EMBL/GenBank/DDBJ whole genome shotgun (WGS) entry which is preliminary data.</text>
</comment>
<evidence type="ECO:0000313" key="3">
    <source>
        <dbReference type="Proteomes" id="UP001159363"/>
    </source>
</evidence>
<feature type="domain" description="Mutator-like transposase" evidence="1">
    <location>
        <begin position="2"/>
        <end position="99"/>
    </location>
</feature>
<evidence type="ECO:0000259" key="1">
    <source>
        <dbReference type="Pfam" id="PF20700"/>
    </source>
</evidence>
<protein>
    <recommendedName>
        <fullName evidence="1">Mutator-like transposase domain-containing protein</fullName>
    </recommendedName>
</protein>
<dbReference type="EMBL" id="JARBHB010000002">
    <property type="protein sequence ID" value="KAJ8893950.1"/>
    <property type="molecule type" value="Genomic_DNA"/>
</dbReference>
<reference evidence="2 3" key="1">
    <citation type="submission" date="2023-02" db="EMBL/GenBank/DDBJ databases">
        <title>LHISI_Scaffold_Assembly.</title>
        <authorList>
            <person name="Stuart O.P."/>
            <person name="Cleave R."/>
            <person name="Magrath M.J.L."/>
            <person name="Mikheyev A.S."/>
        </authorList>
    </citation>
    <scope>NUCLEOTIDE SEQUENCE [LARGE SCALE GENOMIC DNA]</scope>
    <source>
        <strain evidence="2">Daus_M_001</strain>
        <tissue evidence="2">Leg muscle</tissue>
    </source>
</reference>
<evidence type="ECO:0000313" key="2">
    <source>
        <dbReference type="EMBL" id="KAJ8893950.1"/>
    </source>
</evidence>
<dbReference type="InterPro" id="IPR049012">
    <property type="entry name" value="Mutator_transp_dom"/>
</dbReference>
<name>A0ABQ9ICL1_9NEOP</name>
<dbReference type="Proteomes" id="UP001159363">
    <property type="component" value="Chromosome 2"/>
</dbReference>
<keyword evidence="3" id="KW-1185">Reference proteome</keyword>
<dbReference type="Pfam" id="PF20700">
    <property type="entry name" value="Mutator"/>
    <property type="match status" value="1"/>
</dbReference>
<sequence>MKQIVASQPYGPNFLITKIECKNHVMRNYDRRLREIATMTKNATGSLRLRVAVTSAIRHRSADDLPLQQRIDELAKHIHISPCHVFGDHSHCSERGYFCKGPKEGGVCLVNILKEVDSHYGDVNAVNKMSKAQFKKKKEKFKDQLCLTEYERTSHFGKICKMKSSTPKAKTVISIIYRSFQENKGIRYGLEKEPIAIEQLSKELGFWFAASATVASPTAGALGAETYTNTIQGYFEHAMMSKEVSKLLEEFEQQVWQQLRELQDRLASVVQERPKSTNSEDIPRMQEEVATFSVDVQKQLDNIRKELQAVSDSVLRQDERIDELEQYSRRNCLLFHGVAEKNRQPNRSAAQAVKEGRRPIIVKFVSCQFRSMVFHAKRALKNMPLVITELLTADRQRLLKSAKERFGPRSCWTQDGRIFVLHTNRRSYLSSMRELVNIQ</sequence>
<gene>
    <name evidence="2" type="ORF">PR048_006551</name>
</gene>
<accession>A0ABQ9ICL1</accession>
<proteinExistence type="predicted"/>